<dbReference type="InterPro" id="IPR041020">
    <property type="entry name" value="PH_16"/>
</dbReference>
<feature type="domain" description="Phorbol-ester/DAG-type" evidence="12">
    <location>
        <begin position="353"/>
        <end position="400"/>
    </location>
</feature>
<evidence type="ECO:0000256" key="6">
    <source>
        <dbReference type="ARBA" id="ARBA00022771"/>
    </source>
</evidence>
<dbReference type="SMART" id="SM00109">
    <property type="entry name" value="C1"/>
    <property type="match status" value="1"/>
</dbReference>
<dbReference type="PROSITE" id="PS50081">
    <property type="entry name" value="ZF_DAG_PE_2"/>
    <property type="match status" value="1"/>
</dbReference>
<feature type="compositionally biased region" description="Polar residues" evidence="9">
    <location>
        <begin position="1257"/>
        <end position="1268"/>
    </location>
</feature>
<feature type="compositionally biased region" description="Low complexity" evidence="9">
    <location>
        <begin position="1097"/>
        <end position="1110"/>
    </location>
</feature>
<feature type="region of interest" description="Disordered" evidence="9">
    <location>
        <begin position="74"/>
        <end position="145"/>
    </location>
</feature>
<feature type="domain" description="PH" evidence="10">
    <location>
        <begin position="786"/>
        <end position="888"/>
    </location>
</feature>
<keyword evidence="2" id="KW-0963">Cytoplasm</keyword>
<dbReference type="GO" id="GO:0015629">
    <property type="term" value="C:actin cytoskeleton"/>
    <property type="evidence" value="ECO:0007669"/>
    <property type="project" value="TreeGrafter"/>
</dbReference>
<reference evidence="13" key="2">
    <citation type="submission" date="2025-09" db="UniProtKB">
        <authorList>
            <consortium name="Ensembl"/>
        </authorList>
    </citation>
    <scope>IDENTIFICATION</scope>
</reference>
<dbReference type="InterPro" id="IPR035899">
    <property type="entry name" value="DBL_dom_sf"/>
</dbReference>
<sequence length="1342" mass="152704">MYERYKRRYSLCAKGERTLDVVLIKIHRDKDTLSSSVSQKRHSLSKESSQYPEFHTCNSETVTFRDSGSDTDGFLSPDTGEDNIFRKGQEAVGGGDSTSEVSVSCSSTDDTASVGHPSSSAESSEEVRHGGEVEEEAKDSLTDVPLPTSLFRSTVRSLSPFRRHSWGPGKNQGGEKEMNQRSYSLEGLAAGIEDGNRWIPQSGGPSEDQRGVQRQGSEERGSLMSLTEEGPEIVLGECSSPGGQKSRKYHQFRHSGPSVTLPLKKSVSMLSISQRDIDGMTSFTSTTGSMGYSITEEEPGPLRGDFEKSTTKVSRTFSYLKNKMYKKAREREKEKNREKDREAKEREKKSVNGHVFSTSSSLHPALCQQCNKTLNTKDTVNCTNCNMRVHKSCRENLPVCPKSRMKFAIPESTTMPVVTLRTKSSTLRERPWSAIFSPEEHSVIAPSRRPTSIMPFHSSNLSKSMSINNIAMFDDTPLRSRWYLSQSTDSLHKPNKVTASNESLDEGTEMVDSRLMGDFETEVKELEADSWSLTVDKKYLKQLKKDVIKRQDVIYELIQTEMHHLRTLRIMSDVYSKGLLTDLQLEGQMVEKMFPMLEDLLELHSFFFSALLEKKKEGKLEGTDGFIINRIGDVLVSQFSDFNAENMKKIYGRFCSRHSEAVNFYKELHARDKHFQAFIRKKMSSSVVRRLGIPECILLVTQRITKYPVLLQRILQHTKETEKDFEDLTQALQLVKDIIASVDSKVNEHEKKKRLKEIYTRTDSKSITRMKNGQMFAREDLLRGRRLLHDGPLQLKNAAGRLKDVHALLLSDVFLFLQEKDQKYVFASLDQRATVISLQKLIVREVAHEERGLFLITAGIAIPEMVEVHASSREERNTWMQLIQDAMHSIEKDDDEGIPSETEEDRKLLETKTKEMRDVLQRKDEQIVSLLLEKMKLFREMCGSSDDTASAVKMLFRANNEDVPKGEPIMMDALREVEMLQALVNSSLGGAVGQQVACAPGNMGPVCLPRRAETFGGFDSHQMNIGKHGDKEEAEDLRRTESDSVLKKGGNANLLLPLKRNSEVLTSVTHLHDLLSSLQAVVLQQDTFIEDQRQALSERTPSRSSSRPPSLVEQEKQRSLERHRQEATALQRQQAAHAEEKRRKEKEWDVKEQELTDREVLLHVKAEEVRRRNKELEESQQELQGRKEDYQRDLERLRDAQRRLEREREQLQREVERVELLREVEAQLKRTPSSTSEDSLKLQSSSSIEREIWEGDLSSSPRKNSLSRMDSKQKGRSLFSLGGKTQSLEGQNQIPTRLLQLTSSKEKKDKKKKKSKSQPPQDAASHLLPLTEPSVDGEIFFC</sequence>
<dbReference type="InterPro" id="IPR011993">
    <property type="entry name" value="PH-like_dom_sf"/>
</dbReference>
<feature type="region of interest" description="Disordered" evidence="9">
    <location>
        <begin position="1252"/>
        <end position="1336"/>
    </location>
</feature>
<dbReference type="Gene3D" id="1.20.900.10">
    <property type="entry name" value="Dbl homology (DH) domain"/>
    <property type="match status" value="1"/>
</dbReference>
<feature type="compositionally biased region" description="Low complexity" evidence="9">
    <location>
        <begin position="281"/>
        <end position="293"/>
    </location>
</feature>
<keyword evidence="4" id="KW-0344">Guanine-nucleotide releasing factor</keyword>
<dbReference type="InterPro" id="IPR000219">
    <property type="entry name" value="DH_dom"/>
</dbReference>
<dbReference type="PROSITE" id="PS50003">
    <property type="entry name" value="PH_DOMAIN"/>
    <property type="match status" value="1"/>
</dbReference>
<dbReference type="Pfam" id="PF00130">
    <property type="entry name" value="C1_1"/>
    <property type="match status" value="1"/>
</dbReference>
<protein>
    <submittedName>
        <fullName evidence="13">Si:dkey-172h23.2</fullName>
    </submittedName>
</protein>
<feature type="compositionally biased region" description="Low complexity" evidence="9">
    <location>
        <begin position="97"/>
        <end position="114"/>
    </location>
</feature>
<keyword evidence="5" id="KW-0479">Metal-binding</keyword>
<dbReference type="PANTHER" id="PTHR13944:SF18">
    <property type="entry name" value="A-KINASE ANCHOR PROTEIN 13"/>
    <property type="match status" value="1"/>
</dbReference>
<dbReference type="GO" id="GO:0016020">
    <property type="term" value="C:membrane"/>
    <property type="evidence" value="ECO:0007669"/>
    <property type="project" value="TreeGrafter"/>
</dbReference>
<dbReference type="SMART" id="SM00325">
    <property type="entry name" value="RhoGEF"/>
    <property type="match status" value="1"/>
</dbReference>
<feature type="region of interest" description="Disordered" evidence="9">
    <location>
        <begin position="195"/>
        <end position="224"/>
    </location>
</feature>
<dbReference type="Proteomes" id="UP001108240">
    <property type="component" value="Unplaced"/>
</dbReference>
<feature type="region of interest" description="Disordered" evidence="9">
    <location>
        <begin position="1094"/>
        <end position="1120"/>
    </location>
</feature>
<evidence type="ECO:0000256" key="8">
    <source>
        <dbReference type="ARBA" id="ARBA00023054"/>
    </source>
</evidence>
<feature type="region of interest" description="Disordered" evidence="9">
    <location>
        <begin position="281"/>
        <end position="307"/>
    </location>
</feature>
<organism evidence="13 14">
    <name type="scientific">Cyprinus carpio carpio</name>
    <dbReference type="NCBI Taxonomy" id="630221"/>
    <lineage>
        <taxon>Eukaryota</taxon>
        <taxon>Metazoa</taxon>
        <taxon>Chordata</taxon>
        <taxon>Craniata</taxon>
        <taxon>Vertebrata</taxon>
        <taxon>Euteleostomi</taxon>
        <taxon>Actinopterygii</taxon>
        <taxon>Neopterygii</taxon>
        <taxon>Teleostei</taxon>
        <taxon>Ostariophysi</taxon>
        <taxon>Cypriniformes</taxon>
        <taxon>Cyprinidae</taxon>
        <taxon>Cyprininae</taxon>
        <taxon>Cyprinus</taxon>
    </lineage>
</organism>
<feature type="domain" description="DH" evidence="11">
    <location>
        <begin position="549"/>
        <end position="745"/>
    </location>
</feature>
<dbReference type="Gene3D" id="2.30.29.30">
    <property type="entry name" value="Pleckstrin-homology domain (PH domain)/Phosphotyrosine-binding domain (PTB)"/>
    <property type="match status" value="1"/>
</dbReference>
<dbReference type="Pfam" id="PF00621">
    <property type="entry name" value="RhoGEF"/>
    <property type="match status" value="1"/>
</dbReference>
<feature type="compositionally biased region" description="Basic and acidic residues" evidence="9">
    <location>
        <begin position="207"/>
        <end position="221"/>
    </location>
</feature>
<evidence type="ECO:0000256" key="1">
    <source>
        <dbReference type="ARBA" id="ARBA00004496"/>
    </source>
</evidence>
<dbReference type="Gene3D" id="3.30.60.20">
    <property type="match status" value="1"/>
</dbReference>
<keyword evidence="8" id="KW-0175">Coiled coil</keyword>
<evidence type="ECO:0000256" key="5">
    <source>
        <dbReference type="ARBA" id="ARBA00022723"/>
    </source>
</evidence>
<dbReference type="SUPFAM" id="SSF48065">
    <property type="entry name" value="DBL homology domain (DH-domain)"/>
    <property type="match status" value="1"/>
</dbReference>
<dbReference type="GO" id="GO:0005078">
    <property type="term" value="F:MAP-kinase scaffold activity"/>
    <property type="evidence" value="ECO:0007669"/>
    <property type="project" value="TreeGrafter"/>
</dbReference>
<feature type="compositionally biased region" description="Polar residues" evidence="9">
    <location>
        <begin position="1283"/>
        <end position="1302"/>
    </location>
</feature>
<dbReference type="CDD" id="cd13392">
    <property type="entry name" value="PH_AKAP13"/>
    <property type="match status" value="1"/>
</dbReference>
<dbReference type="InterPro" id="IPR046349">
    <property type="entry name" value="C1-like_sf"/>
</dbReference>
<dbReference type="GO" id="GO:0043123">
    <property type="term" value="P:positive regulation of canonical NF-kappaB signal transduction"/>
    <property type="evidence" value="ECO:0007669"/>
    <property type="project" value="TreeGrafter"/>
</dbReference>
<evidence type="ECO:0000256" key="3">
    <source>
        <dbReference type="ARBA" id="ARBA00022553"/>
    </source>
</evidence>
<accession>A0A9J7YIB4</accession>
<keyword evidence="6" id="KW-0863">Zinc-finger</keyword>
<dbReference type="GO" id="GO:0008270">
    <property type="term" value="F:zinc ion binding"/>
    <property type="evidence" value="ECO:0007669"/>
    <property type="project" value="UniProtKB-KW"/>
</dbReference>
<dbReference type="InterPro" id="IPR002219">
    <property type="entry name" value="PKC_DAG/PE"/>
</dbReference>
<dbReference type="GO" id="GO:0005737">
    <property type="term" value="C:cytoplasm"/>
    <property type="evidence" value="ECO:0007669"/>
    <property type="project" value="UniProtKB-SubCell"/>
</dbReference>
<feature type="region of interest" description="Disordered" evidence="9">
    <location>
        <begin position="32"/>
        <end position="52"/>
    </location>
</feature>
<dbReference type="GO" id="GO:0035023">
    <property type="term" value="P:regulation of Rho protein signal transduction"/>
    <property type="evidence" value="ECO:0007669"/>
    <property type="project" value="TreeGrafter"/>
</dbReference>
<dbReference type="PROSITE" id="PS50010">
    <property type="entry name" value="DH_2"/>
    <property type="match status" value="1"/>
</dbReference>
<dbReference type="SMART" id="SM00233">
    <property type="entry name" value="PH"/>
    <property type="match status" value="1"/>
</dbReference>
<evidence type="ECO:0000256" key="2">
    <source>
        <dbReference type="ARBA" id="ARBA00022490"/>
    </source>
</evidence>
<keyword evidence="7" id="KW-0862">Zinc</keyword>
<evidence type="ECO:0000313" key="14">
    <source>
        <dbReference type="Proteomes" id="UP001108240"/>
    </source>
</evidence>
<feature type="region of interest" description="Disordered" evidence="9">
    <location>
        <begin position="160"/>
        <end position="180"/>
    </location>
</feature>
<dbReference type="SUPFAM" id="SSF57889">
    <property type="entry name" value="Cysteine-rich domain"/>
    <property type="match status" value="1"/>
</dbReference>
<dbReference type="CDD" id="cd20878">
    <property type="entry name" value="C1_AKAP13"/>
    <property type="match status" value="1"/>
</dbReference>
<evidence type="ECO:0000256" key="4">
    <source>
        <dbReference type="ARBA" id="ARBA00022658"/>
    </source>
</evidence>
<dbReference type="SUPFAM" id="SSF50729">
    <property type="entry name" value="PH domain-like"/>
    <property type="match status" value="1"/>
</dbReference>
<evidence type="ECO:0000259" key="12">
    <source>
        <dbReference type="PROSITE" id="PS50081"/>
    </source>
</evidence>
<dbReference type="PANTHER" id="PTHR13944">
    <property type="entry name" value="AGAP007712-PA"/>
    <property type="match status" value="1"/>
</dbReference>
<dbReference type="Pfam" id="PF17838">
    <property type="entry name" value="PH_16"/>
    <property type="match status" value="1"/>
</dbReference>
<dbReference type="PROSITE" id="PS00479">
    <property type="entry name" value="ZF_DAG_PE_1"/>
    <property type="match status" value="1"/>
</dbReference>
<dbReference type="GO" id="GO:0071875">
    <property type="term" value="P:adrenergic receptor signaling pathway"/>
    <property type="evidence" value="ECO:0007669"/>
    <property type="project" value="TreeGrafter"/>
</dbReference>
<dbReference type="InterPro" id="IPR001849">
    <property type="entry name" value="PH_domain"/>
</dbReference>
<reference evidence="13" key="1">
    <citation type="submission" date="2025-08" db="UniProtKB">
        <authorList>
            <consortium name="Ensembl"/>
        </authorList>
    </citation>
    <scope>IDENTIFICATION</scope>
</reference>
<dbReference type="FunFam" id="1.20.900.10:FF:000004">
    <property type="entry name" value="Rho guanine nucleotide exchange factor 2"/>
    <property type="match status" value="1"/>
</dbReference>
<proteinExistence type="predicted"/>
<dbReference type="CDD" id="cd00160">
    <property type="entry name" value="RhoGEF"/>
    <property type="match status" value="1"/>
</dbReference>
<feature type="region of interest" description="Disordered" evidence="9">
    <location>
        <begin position="1018"/>
        <end position="1044"/>
    </location>
</feature>
<evidence type="ECO:0000259" key="11">
    <source>
        <dbReference type="PROSITE" id="PS50010"/>
    </source>
</evidence>
<dbReference type="FunFam" id="2.30.29.30:FF:000021">
    <property type="entry name" value="Rho guanine nucleotide exchange factor 2"/>
    <property type="match status" value="1"/>
</dbReference>
<dbReference type="OMA" id="QLFRGMW"/>
<name>A0A9J7YIB4_CYPCA</name>
<evidence type="ECO:0000259" key="10">
    <source>
        <dbReference type="PROSITE" id="PS50003"/>
    </source>
</evidence>
<keyword evidence="3" id="KW-0597">Phosphoprotein</keyword>
<dbReference type="Ensembl" id="ENSCCRT00000203310.1">
    <property type="protein sequence ID" value="ENSCCRP00000117085.1"/>
    <property type="gene ID" value="ENSCCRG00000062760.1"/>
</dbReference>
<keyword evidence="14" id="KW-1185">Reference proteome</keyword>
<dbReference type="GO" id="GO:0005085">
    <property type="term" value="F:guanyl-nucleotide exchange factor activity"/>
    <property type="evidence" value="ECO:0007669"/>
    <property type="project" value="UniProtKB-KW"/>
</dbReference>
<comment type="subcellular location">
    <subcellularLocation>
        <location evidence="1">Cytoplasm</location>
    </subcellularLocation>
</comment>
<dbReference type="GeneTree" id="ENSGT00940000154146"/>
<dbReference type="InterPro" id="IPR051632">
    <property type="entry name" value="Rho_GEF"/>
</dbReference>
<feature type="compositionally biased region" description="Basic and acidic residues" evidence="9">
    <location>
        <begin position="327"/>
        <end position="350"/>
    </location>
</feature>
<evidence type="ECO:0000256" key="9">
    <source>
        <dbReference type="SAM" id="MobiDB-lite"/>
    </source>
</evidence>
<feature type="compositionally biased region" description="Basic and acidic residues" evidence="9">
    <location>
        <begin position="1027"/>
        <end position="1044"/>
    </location>
</feature>
<feature type="region of interest" description="Disordered" evidence="9">
    <location>
        <begin position="326"/>
        <end position="357"/>
    </location>
</feature>
<evidence type="ECO:0000256" key="7">
    <source>
        <dbReference type="ARBA" id="ARBA00022833"/>
    </source>
</evidence>
<evidence type="ECO:0000313" key="13">
    <source>
        <dbReference type="Ensembl" id="ENSCCRP00000117085.1"/>
    </source>
</evidence>